<dbReference type="RefSeq" id="WP_194021026.1">
    <property type="nucleotide sequence ID" value="NZ_JADEVV010000072.1"/>
</dbReference>
<protein>
    <submittedName>
        <fullName evidence="1">Uncharacterized protein</fullName>
    </submittedName>
</protein>
<gene>
    <name evidence="1" type="ORF">IQ217_17460</name>
</gene>
<dbReference type="EMBL" id="JADEVV010000072">
    <property type="protein sequence ID" value="MBE9255588.1"/>
    <property type="molecule type" value="Genomic_DNA"/>
</dbReference>
<dbReference type="Proteomes" id="UP000658720">
    <property type="component" value="Unassembled WGS sequence"/>
</dbReference>
<proteinExistence type="predicted"/>
<organism evidence="1 2">
    <name type="scientific">Synechocystis salina LEGE 00031</name>
    <dbReference type="NCBI Taxonomy" id="1828736"/>
    <lineage>
        <taxon>Bacteria</taxon>
        <taxon>Bacillati</taxon>
        <taxon>Cyanobacteriota</taxon>
        <taxon>Cyanophyceae</taxon>
        <taxon>Synechococcales</taxon>
        <taxon>Merismopediaceae</taxon>
        <taxon>Synechocystis</taxon>
    </lineage>
</organism>
<name>A0ABR9VXI1_9SYNC</name>
<keyword evidence="2" id="KW-1185">Reference proteome</keyword>
<comment type="caution">
    <text evidence="1">The sequence shown here is derived from an EMBL/GenBank/DDBJ whole genome shotgun (WGS) entry which is preliminary data.</text>
</comment>
<evidence type="ECO:0000313" key="1">
    <source>
        <dbReference type="EMBL" id="MBE9255588.1"/>
    </source>
</evidence>
<reference evidence="1 2" key="1">
    <citation type="submission" date="2020-10" db="EMBL/GenBank/DDBJ databases">
        <authorList>
            <person name="Castelo-Branco R."/>
            <person name="Eusebio N."/>
            <person name="Adriana R."/>
            <person name="Vieira A."/>
            <person name="Brugerolle De Fraissinette N."/>
            <person name="Rezende De Castro R."/>
            <person name="Schneider M.P."/>
            <person name="Vasconcelos V."/>
            <person name="Leao P.N."/>
        </authorList>
    </citation>
    <scope>NUCLEOTIDE SEQUENCE [LARGE SCALE GENOMIC DNA]</scope>
    <source>
        <strain evidence="1 2">LEGE 00031</strain>
    </source>
</reference>
<sequence length="80" mass="9203">MTVRERLLQVIDQMSDDSLAKLLDDLLDKQKQEASDLPVTQRKKSRVKAFAGLFENTVPAPADFDEDEAKWEYLKAKHNL</sequence>
<accession>A0ABR9VXI1</accession>
<evidence type="ECO:0000313" key="2">
    <source>
        <dbReference type="Proteomes" id="UP000658720"/>
    </source>
</evidence>